<sequence length="337" mass="37939">MKYHDSIAQAEQKMHAAIKQLQLWHIAATPINYAVSYEYLNQQTKTLNAAIEKQLASGKKLDNFFLEEIYRQYVLGQSAFRGELIDDLDDVLDDLQSNSEQSSLCTKRLVTQLDESIASLKSIDKREIINAIKQIRQTTQKFKLQQEKLAEQLLVSQKSTQALRSELDDVKKEIYFDALTGLYNRKAMAKHLDLWLSADPNKHVAAIVISIDQFSQMNESLGPMISDVLLTKIAKKVSSYVGESGLPVRSAGDEFLILLPDVKRVIAGEVAEKMRQSIEKLRFISSKSGTRLPQMTLSIGVSDYNVATTANDIINQTRALINDKTNIHTNHVNIAKD</sequence>
<dbReference type="KEGG" id="cber:B5D82_08655"/>
<dbReference type="SUPFAM" id="SSF55073">
    <property type="entry name" value="Nucleotide cyclase"/>
    <property type="match status" value="1"/>
</dbReference>
<evidence type="ECO:0000256" key="1">
    <source>
        <dbReference type="ARBA" id="ARBA00012528"/>
    </source>
</evidence>
<keyword evidence="5" id="KW-1185">Reference proteome</keyword>
<dbReference type="PROSITE" id="PS50887">
    <property type="entry name" value="GGDEF"/>
    <property type="match status" value="1"/>
</dbReference>
<dbReference type="InterPro" id="IPR000160">
    <property type="entry name" value="GGDEF_dom"/>
</dbReference>
<dbReference type="NCBIfam" id="TIGR00254">
    <property type="entry name" value="GGDEF"/>
    <property type="match status" value="1"/>
</dbReference>
<dbReference type="InterPro" id="IPR029787">
    <property type="entry name" value="Nucleotide_cyclase"/>
</dbReference>
<dbReference type="Gene3D" id="3.30.70.270">
    <property type="match status" value="1"/>
</dbReference>
<dbReference type="CDD" id="cd01949">
    <property type="entry name" value="GGDEF"/>
    <property type="match status" value="1"/>
</dbReference>
<dbReference type="PANTHER" id="PTHR45138:SF9">
    <property type="entry name" value="DIGUANYLATE CYCLASE DGCM-RELATED"/>
    <property type="match status" value="1"/>
</dbReference>
<dbReference type="AlphaFoldDB" id="A0A222G7F6"/>
<comment type="catalytic activity">
    <reaction evidence="2">
        <text>2 GTP = 3',3'-c-di-GMP + 2 diphosphate</text>
        <dbReference type="Rhea" id="RHEA:24898"/>
        <dbReference type="ChEBI" id="CHEBI:33019"/>
        <dbReference type="ChEBI" id="CHEBI:37565"/>
        <dbReference type="ChEBI" id="CHEBI:58805"/>
        <dbReference type="EC" id="2.7.7.65"/>
    </reaction>
</comment>
<evidence type="ECO:0000313" key="4">
    <source>
        <dbReference type="EMBL" id="ASP47818.1"/>
    </source>
</evidence>
<evidence type="ECO:0000256" key="2">
    <source>
        <dbReference type="ARBA" id="ARBA00034247"/>
    </source>
</evidence>
<gene>
    <name evidence="4" type="ORF">B5D82_08655</name>
</gene>
<protein>
    <recommendedName>
        <fullName evidence="1">diguanylate cyclase</fullName>
        <ecNumber evidence="1">2.7.7.65</ecNumber>
    </recommendedName>
</protein>
<dbReference type="EMBL" id="CP020465">
    <property type="protein sequence ID" value="ASP47818.1"/>
    <property type="molecule type" value="Genomic_DNA"/>
</dbReference>
<dbReference type="Proteomes" id="UP000202259">
    <property type="component" value="Chromosome"/>
</dbReference>
<reference evidence="4 5" key="1">
    <citation type="submission" date="2017-08" db="EMBL/GenBank/DDBJ databases">
        <title>Complete genome of Colwellia sp. NB097-1, a psychrophile bacterium ioslated from Bering Sea.</title>
        <authorList>
            <person name="Chen X."/>
        </authorList>
    </citation>
    <scope>NUCLEOTIDE SEQUENCE [LARGE SCALE GENOMIC DNA]</scope>
    <source>
        <strain evidence="4 5">NB097-1</strain>
    </source>
</reference>
<organism evidence="4 5">
    <name type="scientific">Cognaticolwellia beringensis</name>
    <dbReference type="NCBI Taxonomy" id="1967665"/>
    <lineage>
        <taxon>Bacteria</taxon>
        <taxon>Pseudomonadati</taxon>
        <taxon>Pseudomonadota</taxon>
        <taxon>Gammaproteobacteria</taxon>
        <taxon>Alteromonadales</taxon>
        <taxon>Colwelliaceae</taxon>
        <taxon>Cognaticolwellia</taxon>
    </lineage>
</organism>
<dbReference type="RefSeq" id="WP_081150819.1">
    <property type="nucleotide sequence ID" value="NZ_CP020465.1"/>
</dbReference>
<dbReference type="OrthoDB" id="9812260at2"/>
<dbReference type="InterPro" id="IPR043128">
    <property type="entry name" value="Rev_trsase/Diguanyl_cyclase"/>
</dbReference>
<evidence type="ECO:0000259" key="3">
    <source>
        <dbReference type="PROSITE" id="PS50887"/>
    </source>
</evidence>
<dbReference type="InterPro" id="IPR050469">
    <property type="entry name" value="Diguanylate_Cyclase"/>
</dbReference>
<dbReference type="GO" id="GO:0052621">
    <property type="term" value="F:diguanylate cyclase activity"/>
    <property type="evidence" value="ECO:0007669"/>
    <property type="project" value="UniProtKB-EC"/>
</dbReference>
<dbReference type="PANTHER" id="PTHR45138">
    <property type="entry name" value="REGULATORY COMPONENTS OF SENSORY TRANSDUCTION SYSTEM"/>
    <property type="match status" value="1"/>
</dbReference>
<dbReference type="SMART" id="SM00267">
    <property type="entry name" value="GGDEF"/>
    <property type="match status" value="1"/>
</dbReference>
<name>A0A222G7F6_9GAMM</name>
<evidence type="ECO:0000313" key="5">
    <source>
        <dbReference type="Proteomes" id="UP000202259"/>
    </source>
</evidence>
<dbReference type="EC" id="2.7.7.65" evidence="1"/>
<proteinExistence type="predicted"/>
<accession>A0A222G7F6</accession>
<feature type="domain" description="GGDEF" evidence="3">
    <location>
        <begin position="202"/>
        <end position="337"/>
    </location>
</feature>
<dbReference type="Pfam" id="PF00990">
    <property type="entry name" value="GGDEF"/>
    <property type="match status" value="1"/>
</dbReference>